<gene>
    <name evidence="15" type="primary">trpE</name>
    <name evidence="18" type="ORF">SAMN05216352_101205</name>
</gene>
<keyword evidence="19" id="KW-1185">Reference proteome</keyword>
<dbReference type="GO" id="GO:0004049">
    <property type="term" value="F:anthranilate synthase activity"/>
    <property type="evidence" value="ECO:0007669"/>
    <property type="project" value="UniProtKB-EC"/>
</dbReference>
<evidence type="ECO:0000256" key="10">
    <source>
        <dbReference type="ARBA" id="ARBA00022842"/>
    </source>
</evidence>
<evidence type="ECO:0000256" key="6">
    <source>
        <dbReference type="ARBA" id="ARBA00020653"/>
    </source>
</evidence>
<dbReference type="InterPro" id="IPR015890">
    <property type="entry name" value="Chorismate_C"/>
</dbReference>
<evidence type="ECO:0000313" key="18">
    <source>
        <dbReference type="EMBL" id="SDH40842.1"/>
    </source>
</evidence>
<dbReference type="Proteomes" id="UP000199017">
    <property type="component" value="Unassembled WGS sequence"/>
</dbReference>
<feature type="domain" description="Anthranilate synthase component I N-terminal" evidence="17">
    <location>
        <begin position="28"/>
        <end position="166"/>
    </location>
</feature>
<dbReference type="PRINTS" id="PR00095">
    <property type="entry name" value="ANTSNTHASEI"/>
</dbReference>
<dbReference type="SUPFAM" id="SSF56322">
    <property type="entry name" value="ADC synthase"/>
    <property type="match status" value="1"/>
</dbReference>
<comment type="similarity">
    <text evidence="3 15">Belongs to the anthranilate synthase component I family.</text>
</comment>
<name>A0A1G8C617_9BACI</name>
<proteinExistence type="inferred from homology"/>
<dbReference type="InterPro" id="IPR006805">
    <property type="entry name" value="Anth_synth_I_N"/>
</dbReference>
<evidence type="ECO:0000256" key="4">
    <source>
        <dbReference type="ARBA" id="ARBA00011575"/>
    </source>
</evidence>
<feature type="domain" description="Chorismate-utilising enzyme C-terminal" evidence="16">
    <location>
        <begin position="226"/>
        <end position="479"/>
    </location>
</feature>
<dbReference type="UniPathway" id="UPA00035">
    <property type="reaction ID" value="UER00040"/>
</dbReference>
<keyword evidence="12 15" id="KW-0456">Lyase</keyword>
<evidence type="ECO:0000256" key="9">
    <source>
        <dbReference type="ARBA" id="ARBA00022822"/>
    </source>
</evidence>
<evidence type="ECO:0000256" key="11">
    <source>
        <dbReference type="ARBA" id="ARBA00023141"/>
    </source>
</evidence>
<dbReference type="PANTHER" id="PTHR11236:SF48">
    <property type="entry name" value="ISOCHORISMATE SYNTHASE MENF"/>
    <property type="match status" value="1"/>
</dbReference>
<keyword evidence="11 15" id="KW-0057">Aromatic amino acid biosynthesis</keyword>
<dbReference type="GO" id="GO:0000162">
    <property type="term" value="P:L-tryptophan biosynthetic process"/>
    <property type="evidence" value="ECO:0007669"/>
    <property type="project" value="UniProtKB-UniPathway"/>
</dbReference>
<evidence type="ECO:0000256" key="5">
    <source>
        <dbReference type="ARBA" id="ARBA00012266"/>
    </source>
</evidence>
<dbReference type="NCBIfam" id="TIGR00564">
    <property type="entry name" value="trpE_most"/>
    <property type="match status" value="1"/>
</dbReference>
<reference evidence="18 19" key="1">
    <citation type="submission" date="2016-10" db="EMBL/GenBank/DDBJ databases">
        <authorList>
            <person name="de Groot N.N."/>
        </authorList>
    </citation>
    <scope>NUCLEOTIDE SEQUENCE [LARGE SCALE GENOMIC DNA]</scope>
    <source>
        <strain evidence="19">P4B,CCM 7963,CECT 7998,DSM 25260,IBRC-M 10614,KCTC 13821</strain>
    </source>
</reference>
<dbReference type="EC" id="4.1.3.27" evidence="5 15"/>
<dbReference type="InterPro" id="IPR019999">
    <property type="entry name" value="Anth_synth_I-like"/>
</dbReference>
<evidence type="ECO:0000313" key="19">
    <source>
        <dbReference type="Proteomes" id="UP000199017"/>
    </source>
</evidence>
<dbReference type="InterPro" id="IPR005256">
    <property type="entry name" value="Anth_synth_I_PabB"/>
</dbReference>
<comment type="pathway">
    <text evidence="2 15">Amino-acid biosynthesis; L-tryptophan biosynthesis; L-tryptophan from chorismate: step 1/5.</text>
</comment>
<evidence type="ECO:0000259" key="17">
    <source>
        <dbReference type="Pfam" id="PF04715"/>
    </source>
</evidence>
<comment type="catalytic activity">
    <reaction evidence="14 15">
        <text>chorismate + L-glutamine = anthranilate + pyruvate + L-glutamate + H(+)</text>
        <dbReference type="Rhea" id="RHEA:21732"/>
        <dbReference type="ChEBI" id="CHEBI:15361"/>
        <dbReference type="ChEBI" id="CHEBI:15378"/>
        <dbReference type="ChEBI" id="CHEBI:16567"/>
        <dbReference type="ChEBI" id="CHEBI:29748"/>
        <dbReference type="ChEBI" id="CHEBI:29985"/>
        <dbReference type="ChEBI" id="CHEBI:58359"/>
        <dbReference type="EC" id="4.1.3.27"/>
    </reaction>
</comment>
<protein>
    <recommendedName>
        <fullName evidence="6 15">Anthranilate synthase component 1</fullName>
        <ecNumber evidence="5 15">4.1.3.27</ecNumber>
    </recommendedName>
</protein>
<evidence type="ECO:0000259" key="16">
    <source>
        <dbReference type="Pfam" id="PF00425"/>
    </source>
</evidence>
<evidence type="ECO:0000256" key="2">
    <source>
        <dbReference type="ARBA" id="ARBA00004873"/>
    </source>
</evidence>
<evidence type="ECO:0000256" key="1">
    <source>
        <dbReference type="ARBA" id="ARBA00001946"/>
    </source>
</evidence>
<evidence type="ECO:0000256" key="13">
    <source>
        <dbReference type="ARBA" id="ARBA00025634"/>
    </source>
</evidence>
<accession>A0A1G8C617</accession>
<dbReference type="RefSeq" id="WP_091579663.1">
    <property type="nucleotide sequence ID" value="NZ_FNDU01000001.1"/>
</dbReference>
<sequence>MSESSYQLFKDQSLLNKMVPYVRRFFTDTLTPIEVFRKLESEAVFLLESKDEASPWSRYSFIGLSPQYKIQSQNGKYAFVDNNKKILLQNEDLAVLFEESIAWLKPGSPSIEVPFKGGAVGVIPYDTVEEFEPDLKSNDDPEREDEVVLLFCQTLIALDHDTKELTFIHYDADSQLDVFHRYENSQAIVSRLMEQLTFGSKEEAFLSPIAKTVDVDFEGVRSNYPKDKFLHDVEKIKEYIKAGDIFQAVLSQRFEKEVTVSAFDIYRTLRMINPSPYLFYLKLDDQEVVGSSPERLIQVQDNHVEIHPIAGTRKRGTTTEEDGELVRELLDDEKEKAEHYMLVDLARNDVGRVAEYGSVDTPVLLEIGKFSHVMHIISKVTGRLAANTKPVKALQASFPAGTVSGAPKFRAMEILKELEPERRGIYAGAVCYLGFDGNIDSCIAIRTMIVKNNKARIQAGAGIVADSIPEKEFEETQNKAAALLKAVESAEKMFGKNGEENVHAEKYIEQMY</sequence>
<dbReference type="Pfam" id="PF00425">
    <property type="entry name" value="Chorismate_bind"/>
    <property type="match status" value="1"/>
</dbReference>
<comment type="cofactor">
    <cofactor evidence="1 15">
        <name>Mg(2+)</name>
        <dbReference type="ChEBI" id="CHEBI:18420"/>
    </cofactor>
</comment>
<evidence type="ECO:0000256" key="3">
    <source>
        <dbReference type="ARBA" id="ARBA00009562"/>
    </source>
</evidence>
<comment type="function">
    <text evidence="13 15">Part of a heterotetrameric complex that catalyzes the two-step biosynthesis of anthranilate, an intermediate in the biosynthesis of L-tryptophan. In the first step, the glutamine-binding beta subunit (TrpG) of anthranilate synthase (AS) provides the glutamine amidotransferase activity which generates ammonia as a substrate that, along with chorismate, is used in the second step, catalyzed by the large alpha subunit of AS (TrpE) to produce anthranilate. In the absence of TrpG, TrpE can synthesize anthranilate directly from chorismate and high concentrations of ammonia.</text>
</comment>
<evidence type="ECO:0000256" key="12">
    <source>
        <dbReference type="ARBA" id="ARBA00023239"/>
    </source>
</evidence>
<dbReference type="EMBL" id="FNDU01000001">
    <property type="protein sequence ID" value="SDH40842.1"/>
    <property type="molecule type" value="Genomic_DNA"/>
</dbReference>
<organism evidence="18 19">
    <name type="scientific">Alteribacillus bidgolensis</name>
    <dbReference type="NCBI Taxonomy" id="930129"/>
    <lineage>
        <taxon>Bacteria</taxon>
        <taxon>Bacillati</taxon>
        <taxon>Bacillota</taxon>
        <taxon>Bacilli</taxon>
        <taxon>Bacillales</taxon>
        <taxon>Bacillaceae</taxon>
        <taxon>Alteribacillus</taxon>
    </lineage>
</organism>
<keyword evidence="9 15" id="KW-0822">Tryptophan biosynthesis</keyword>
<dbReference type="InterPro" id="IPR005801">
    <property type="entry name" value="ADC_synthase"/>
</dbReference>
<dbReference type="PANTHER" id="PTHR11236">
    <property type="entry name" value="AMINOBENZOATE/ANTHRANILATE SYNTHASE"/>
    <property type="match status" value="1"/>
</dbReference>
<dbReference type="GO" id="GO:0046872">
    <property type="term" value="F:metal ion binding"/>
    <property type="evidence" value="ECO:0007669"/>
    <property type="project" value="UniProtKB-KW"/>
</dbReference>
<dbReference type="STRING" id="930129.SAMN05216352_101205"/>
<keyword evidence="7 15" id="KW-0028">Amino-acid biosynthesis</keyword>
<evidence type="ECO:0000256" key="7">
    <source>
        <dbReference type="ARBA" id="ARBA00022605"/>
    </source>
</evidence>
<evidence type="ECO:0000256" key="15">
    <source>
        <dbReference type="RuleBase" id="RU364045"/>
    </source>
</evidence>
<keyword evidence="8 15" id="KW-0479">Metal-binding</keyword>
<dbReference type="Pfam" id="PF04715">
    <property type="entry name" value="Anth_synt_I_N"/>
    <property type="match status" value="1"/>
</dbReference>
<evidence type="ECO:0000256" key="14">
    <source>
        <dbReference type="ARBA" id="ARBA00047683"/>
    </source>
</evidence>
<comment type="subunit">
    <text evidence="4 15">Heterotetramer consisting of two non-identical subunits: a beta subunit (TrpG) and a large alpha subunit (TrpE).</text>
</comment>
<dbReference type="Gene3D" id="3.60.120.10">
    <property type="entry name" value="Anthranilate synthase"/>
    <property type="match status" value="1"/>
</dbReference>
<dbReference type="AlphaFoldDB" id="A0A1G8C617"/>
<evidence type="ECO:0000256" key="8">
    <source>
        <dbReference type="ARBA" id="ARBA00022723"/>
    </source>
</evidence>
<keyword evidence="10 15" id="KW-0460">Magnesium</keyword>
<dbReference type="OrthoDB" id="9803598at2"/>